<feature type="region of interest" description="Disordered" evidence="1">
    <location>
        <begin position="43"/>
        <end position="119"/>
    </location>
</feature>
<name>A0A409WVC2_9AGAR</name>
<keyword evidence="3" id="KW-1185">Reference proteome</keyword>
<feature type="compositionally biased region" description="Pro residues" evidence="1">
    <location>
        <begin position="103"/>
        <end position="119"/>
    </location>
</feature>
<sequence length="119" mass="12640">MLSNAVTSRAIDEDVEMGNAADDPAGRSNSQYVQDLIYSVVGHPKRAAEPTTSTSTMPTTQKPLYRTIRPPGPLPISQVAHPLASPSQTTLPIPASHQEAPITYPPRPAPTAQPPRPAP</sequence>
<gene>
    <name evidence="2" type="ORF">CVT24_002473</name>
</gene>
<dbReference type="InParanoid" id="A0A409WVC2"/>
<feature type="compositionally biased region" description="Low complexity" evidence="1">
    <location>
        <begin position="50"/>
        <end position="60"/>
    </location>
</feature>
<feature type="non-terminal residue" evidence="2">
    <location>
        <position position="119"/>
    </location>
</feature>
<accession>A0A409WVC2</accession>
<protein>
    <submittedName>
        <fullName evidence="2">Uncharacterized protein</fullName>
    </submittedName>
</protein>
<proteinExistence type="predicted"/>
<dbReference type="EMBL" id="NHTK01005158">
    <property type="protein sequence ID" value="PPQ82452.1"/>
    <property type="molecule type" value="Genomic_DNA"/>
</dbReference>
<comment type="caution">
    <text evidence="2">The sequence shown here is derived from an EMBL/GenBank/DDBJ whole genome shotgun (WGS) entry which is preliminary data.</text>
</comment>
<reference evidence="2 3" key="1">
    <citation type="journal article" date="2018" name="Evol. Lett.">
        <title>Horizontal gene cluster transfer increased hallucinogenic mushroom diversity.</title>
        <authorList>
            <person name="Reynolds H.T."/>
            <person name="Vijayakumar V."/>
            <person name="Gluck-Thaler E."/>
            <person name="Korotkin H.B."/>
            <person name="Matheny P.B."/>
            <person name="Slot J.C."/>
        </authorList>
    </citation>
    <scope>NUCLEOTIDE SEQUENCE [LARGE SCALE GENOMIC DNA]</scope>
    <source>
        <strain evidence="2 3">2629</strain>
    </source>
</reference>
<evidence type="ECO:0000313" key="3">
    <source>
        <dbReference type="Proteomes" id="UP000284842"/>
    </source>
</evidence>
<feature type="region of interest" description="Disordered" evidence="1">
    <location>
        <begin position="1"/>
        <end position="30"/>
    </location>
</feature>
<dbReference type="AlphaFoldDB" id="A0A409WVC2"/>
<evidence type="ECO:0000313" key="2">
    <source>
        <dbReference type="EMBL" id="PPQ82452.1"/>
    </source>
</evidence>
<dbReference type="Proteomes" id="UP000284842">
    <property type="component" value="Unassembled WGS sequence"/>
</dbReference>
<evidence type="ECO:0000256" key="1">
    <source>
        <dbReference type="SAM" id="MobiDB-lite"/>
    </source>
</evidence>
<organism evidence="2 3">
    <name type="scientific">Panaeolus cyanescens</name>
    <dbReference type="NCBI Taxonomy" id="181874"/>
    <lineage>
        <taxon>Eukaryota</taxon>
        <taxon>Fungi</taxon>
        <taxon>Dikarya</taxon>
        <taxon>Basidiomycota</taxon>
        <taxon>Agaricomycotina</taxon>
        <taxon>Agaricomycetes</taxon>
        <taxon>Agaricomycetidae</taxon>
        <taxon>Agaricales</taxon>
        <taxon>Agaricineae</taxon>
        <taxon>Galeropsidaceae</taxon>
        <taxon>Panaeolus</taxon>
    </lineage>
</organism>